<reference evidence="1 2" key="1">
    <citation type="submission" date="2014-04" db="EMBL/GenBank/DDBJ databases">
        <authorList>
            <consortium name="DOE Joint Genome Institute"/>
            <person name="Kuo A."/>
            <person name="Kohler A."/>
            <person name="Costa M.D."/>
            <person name="Nagy L.G."/>
            <person name="Floudas D."/>
            <person name="Copeland A."/>
            <person name="Barry K.W."/>
            <person name="Cichocki N."/>
            <person name="Veneault-Fourrey C."/>
            <person name="LaButti K."/>
            <person name="Lindquist E.A."/>
            <person name="Lipzen A."/>
            <person name="Lundell T."/>
            <person name="Morin E."/>
            <person name="Murat C."/>
            <person name="Sun H."/>
            <person name="Tunlid A."/>
            <person name="Henrissat B."/>
            <person name="Grigoriev I.V."/>
            <person name="Hibbett D.S."/>
            <person name="Martin F."/>
            <person name="Nordberg H.P."/>
            <person name="Cantor M.N."/>
            <person name="Hua S.X."/>
        </authorList>
    </citation>
    <scope>NUCLEOTIDE SEQUENCE [LARGE SCALE GENOMIC DNA]</scope>
    <source>
        <strain evidence="1 2">441</strain>
    </source>
</reference>
<reference evidence="2" key="2">
    <citation type="submission" date="2015-01" db="EMBL/GenBank/DDBJ databases">
        <title>Evolutionary Origins and Diversification of the Mycorrhizal Mutualists.</title>
        <authorList>
            <consortium name="DOE Joint Genome Institute"/>
            <consortium name="Mycorrhizal Genomics Consortium"/>
            <person name="Kohler A."/>
            <person name="Kuo A."/>
            <person name="Nagy L.G."/>
            <person name="Floudas D."/>
            <person name="Copeland A."/>
            <person name="Barry K.W."/>
            <person name="Cichocki N."/>
            <person name="Veneault-Fourrey C."/>
            <person name="LaButti K."/>
            <person name="Lindquist E.A."/>
            <person name="Lipzen A."/>
            <person name="Lundell T."/>
            <person name="Morin E."/>
            <person name="Murat C."/>
            <person name="Riley R."/>
            <person name="Ohm R."/>
            <person name="Sun H."/>
            <person name="Tunlid A."/>
            <person name="Henrissat B."/>
            <person name="Grigoriev I.V."/>
            <person name="Hibbett D.S."/>
            <person name="Martin F."/>
        </authorList>
    </citation>
    <scope>NUCLEOTIDE SEQUENCE [LARGE SCALE GENOMIC DNA]</scope>
    <source>
        <strain evidence="2">441</strain>
    </source>
</reference>
<evidence type="ECO:0000313" key="1">
    <source>
        <dbReference type="EMBL" id="KIK19608.1"/>
    </source>
</evidence>
<dbReference type="HOGENOM" id="CLU_2498729_0_0_1"/>
<protein>
    <submittedName>
        <fullName evidence="1">Uncharacterized protein</fullName>
    </submittedName>
</protein>
<proteinExistence type="predicted"/>
<name>A0A0C9ZHY8_9AGAM</name>
<sequence length="86" mass="9727">MRAIVKSQNDVKLERLSSVVDDARFEIPDVSDVFVGPQRYCCYCTSTRHAANTPCDTSSCTISMKIHFSRRPRCSPVSRVPYKAIQ</sequence>
<dbReference type="EMBL" id="KN833781">
    <property type="protein sequence ID" value="KIK19608.1"/>
    <property type="molecule type" value="Genomic_DNA"/>
</dbReference>
<keyword evidence="2" id="KW-1185">Reference proteome</keyword>
<gene>
    <name evidence="1" type="ORF">PISMIDRAFT_621518</name>
</gene>
<dbReference type="AlphaFoldDB" id="A0A0C9ZHY8"/>
<organism evidence="1 2">
    <name type="scientific">Pisolithus microcarpus 441</name>
    <dbReference type="NCBI Taxonomy" id="765257"/>
    <lineage>
        <taxon>Eukaryota</taxon>
        <taxon>Fungi</taxon>
        <taxon>Dikarya</taxon>
        <taxon>Basidiomycota</taxon>
        <taxon>Agaricomycotina</taxon>
        <taxon>Agaricomycetes</taxon>
        <taxon>Agaricomycetidae</taxon>
        <taxon>Boletales</taxon>
        <taxon>Sclerodermatineae</taxon>
        <taxon>Pisolithaceae</taxon>
        <taxon>Pisolithus</taxon>
    </lineage>
</organism>
<evidence type="ECO:0000313" key="2">
    <source>
        <dbReference type="Proteomes" id="UP000054018"/>
    </source>
</evidence>
<dbReference type="Proteomes" id="UP000054018">
    <property type="component" value="Unassembled WGS sequence"/>
</dbReference>
<accession>A0A0C9ZHY8</accession>